<evidence type="ECO:0000256" key="4">
    <source>
        <dbReference type="SAM" id="MobiDB-lite"/>
    </source>
</evidence>
<feature type="compositionally biased region" description="Polar residues" evidence="4">
    <location>
        <begin position="229"/>
        <end position="243"/>
    </location>
</feature>
<feature type="compositionally biased region" description="Basic and acidic residues" evidence="4">
    <location>
        <begin position="407"/>
        <end position="423"/>
    </location>
</feature>
<dbReference type="PANTHER" id="PTHR24173:SF74">
    <property type="entry name" value="ANKYRIN REPEAT DOMAIN-CONTAINING PROTEIN 16"/>
    <property type="match status" value="1"/>
</dbReference>
<keyword evidence="2 3" id="KW-0040">ANK repeat</keyword>
<dbReference type="Pfam" id="PF13637">
    <property type="entry name" value="Ank_4"/>
    <property type="match status" value="1"/>
</dbReference>
<feature type="region of interest" description="Disordered" evidence="4">
    <location>
        <begin position="329"/>
        <end position="475"/>
    </location>
</feature>
<dbReference type="SMART" id="SM00248">
    <property type="entry name" value="ANK"/>
    <property type="match status" value="4"/>
</dbReference>
<comment type="caution">
    <text evidence="5">The sequence shown here is derived from an EMBL/GenBank/DDBJ whole genome shotgun (WGS) entry which is preliminary data.</text>
</comment>
<organism evidence="5 6">
    <name type="scientific">Funneliformis geosporum</name>
    <dbReference type="NCBI Taxonomy" id="1117311"/>
    <lineage>
        <taxon>Eukaryota</taxon>
        <taxon>Fungi</taxon>
        <taxon>Fungi incertae sedis</taxon>
        <taxon>Mucoromycota</taxon>
        <taxon>Glomeromycotina</taxon>
        <taxon>Glomeromycetes</taxon>
        <taxon>Glomerales</taxon>
        <taxon>Glomeraceae</taxon>
        <taxon>Funneliformis</taxon>
    </lineage>
</organism>
<reference evidence="5" key="1">
    <citation type="submission" date="2022-08" db="EMBL/GenBank/DDBJ databases">
        <authorList>
            <person name="Kallberg Y."/>
            <person name="Tangrot J."/>
            <person name="Rosling A."/>
        </authorList>
    </citation>
    <scope>NUCLEOTIDE SEQUENCE</scope>
    <source>
        <strain evidence="5">Wild A</strain>
    </source>
</reference>
<evidence type="ECO:0000256" key="2">
    <source>
        <dbReference type="ARBA" id="ARBA00023043"/>
    </source>
</evidence>
<dbReference type="InterPro" id="IPR002110">
    <property type="entry name" value="Ankyrin_rpt"/>
</dbReference>
<dbReference type="PANTHER" id="PTHR24173">
    <property type="entry name" value="ANKYRIN REPEAT CONTAINING"/>
    <property type="match status" value="1"/>
</dbReference>
<protein>
    <submittedName>
        <fullName evidence="5">18978_t:CDS:1</fullName>
    </submittedName>
</protein>
<sequence>MNRSKSSISTEYNNLGLHSGAAAGNLGLVKFALDHGQPIDSVLNGVLPIHVACINGNVSVVQYLIERGADVNSPRLSHKYNGTEKSRTTDQTVGTTGSTALHFAAANGCTQTVELLLKKGAIVDVADKYGSTPLSVAIAKNHADVIELLKMYGAIQAAERQKCIMRDLSSSSVHNIPTTTKSSKSSKDKSSKSAKKIKKPTILFPTPKDHSPSKFNSKSHKTRRPSLPVQLTESNELNNDSTESVLLKRQASKSMELPSHLKSREEIFRDDGFMSDNLETMTIESSGKPSIDISYHSLDESSLPEVKKLRSPTKELFRKSLTLTRQLTSTSLTSLTSSKSRSPDHRFSFSSSPATPQSNPSSTSLLMTSPEIPSSPSTISTMPTEYGGDPDFISLPPAITEKKKRRSTDPLRDLKSRRWRSNEANDDDGTMTRSISEGGGMNFFFTPQTKRQQISSENFRPTESNSNSSSRKSSFSMKGLFGKLTDLVLGKYQSQ</sequence>
<feature type="compositionally biased region" description="Polar residues" evidence="4">
    <location>
        <begin position="348"/>
        <end position="366"/>
    </location>
</feature>
<feature type="compositionally biased region" description="Low complexity" evidence="4">
    <location>
        <begin position="367"/>
        <end position="385"/>
    </location>
</feature>
<dbReference type="Proteomes" id="UP001153678">
    <property type="component" value="Unassembled WGS sequence"/>
</dbReference>
<feature type="compositionally biased region" description="Low complexity" evidence="4">
    <location>
        <begin position="329"/>
        <end position="340"/>
    </location>
</feature>
<evidence type="ECO:0000313" key="6">
    <source>
        <dbReference type="Proteomes" id="UP001153678"/>
    </source>
</evidence>
<accession>A0A9W4SD88</accession>
<evidence type="ECO:0000256" key="1">
    <source>
        <dbReference type="ARBA" id="ARBA00022737"/>
    </source>
</evidence>
<dbReference type="Gene3D" id="1.25.40.20">
    <property type="entry name" value="Ankyrin repeat-containing domain"/>
    <property type="match status" value="1"/>
</dbReference>
<evidence type="ECO:0000313" key="5">
    <source>
        <dbReference type="EMBL" id="CAI2164981.1"/>
    </source>
</evidence>
<dbReference type="EMBL" id="CAMKVN010000190">
    <property type="protein sequence ID" value="CAI2164981.1"/>
    <property type="molecule type" value="Genomic_DNA"/>
</dbReference>
<feature type="region of interest" description="Disordered" evidence="4">
    <location>
        <begin position="173"/>
        <end position="243"/>
    </location>
</feature>
<feature type="repeat" description="ANK" evidence="3">
    <location>
        <begin position="96"/>
        <end position="128"/>
    </location>
</feature>
<dbReference type="SUPFAM" id="SSF48403">
    <property type="entry name" value="Ankyrin repeat"/>
    <property type="match status" value="1"/>
</dbReference>
<feature type="compositionally biased region" description="Low complexity" evidence="4">
    <location>
        <begin position="464"/>
        <end position="475"/>
    </location>
</feature>
<feature type="repeat" description="ANK" evidence="3">
    <location>
        <begin position="129"/>
        <end position="154"/>
    </location>
</feature>
<proteinExistence type="predicted"/>
<dbReference type="Pfam" id="PF12796">
    <property type="entry name" value="Ank_2"/>
    <property type="match status" value="1"/>
</dbReference>
<dbReference type="PROSITE" id="PS50297">
    <property type="entry name" value="ANK_REP_REGION"/>
    <property type="match status" value="3"/>
</dbReference>
<dbReference type="AlphaFoldDB" id="A0A9W4SD88"/>
<gene>
    <name evidence="5" type="ORF">FWILDA_LOCUS1840</name>
</gene>
<dbReference type="PROSITE" id="PS50088">
    <property type="entry name" value="ANK_REPEAT"/>
    <property type="match status" value="3"/>
</dbReference>
<name>A0A9W4SD88_9GLOM</name>
<feature type="compositionally biased region" description="Polar residues" evidence="4">
    <location>
        <begin position="445"/>
        <end position="463"/>
    </location>
</feature>
<dbReference type="InterPro" id="IPR036770">
    <property type="entry name" value="Ankyrin_rpt-contain_sf"/>
</dbReference>
<keyword evidence="6" id="KW-1185">Reference proteome</keyword>
<dbReference type="OrthoDB" id="194358at2759"/>
<feature type="repeat" description="ANK" evidence="3">
    <location>
        <begin position="44"/>
        <end position="76"/>
    </location>
</feature>
<evidence type="ECO:0000256" key="3">
    <source>
        <dbReference type="PROSITE-ProRule" id="PRU00023"/>
    </source>
</evidence>
<keyword evidence="1" id="KW-0677">Repeat</keyword>